<dbReference type="PANTHER" id="PTHR43877">
    <property type="entry name" value="AMINOALKYLPHOSPHONATE N-ACETYLTRANSFERASE-RELATED-RELATED"/>
    <property type="match status" value="1"/>
</dbReference>
<dbReference type="CDD" id="cd04301">
    <property type="entry name" value="NAT_SF"/>
    <property type="match status" value="1"/>
</dbReference>
<dbReference type="InterPro" id="IPR000182">
    <property type="entry name" value="GNAT_dom"/>
</dbReference>
<evidence type="ECO:0000313" key="5">
    <source>
        <dbReference type="Proteomes" id="UP000234881"/>
    </source>
</evidence>
<dbReference type="Proteomes" id="UP000234881">
    <property type="component" value="Unassembled WGS sequence"/>
</dbReference>
<feature type="domain" description="N-acetyltransferase" evidence="3">
    <location>
        <begin position="33"/>
        <end position="197"/>
    </location>
</feature>
<proteinExistence type="predicted"/>
<keyword evidence="2" id="KW-0012">Acyltransferase</keyword>
<name>A0A2N5XL17_9HYPH</name>
<reference evidence="4 5" key="1">
    <citation type="submission" date="2018-01" db="EMBL/GenBank/DDBJ databases">
        <title>The draft genome sequence of Cohaesibacter sp. H1304.</title>
        <authorList>
            <person name="Wang N.-N."/>
            <person name="Du Z.-J."/>
        </authorList>
    </citation>
    <scope>NUCLEOTIDE SEQUENCE [LARGE SCALE GENOMIC DNA]</scope>
    <source>
        <strain evidence="4 5">H1304</strain>
    </source>
</reference>
<protein>
    <recommendedName>
        <fullName evidence="3">N-acetyltransferase domain-containing protein</fullName>
    </recommendedName>
</protein>
<dbReference type="InterPro" id="IPR050832">
    <property type="entry name" value="Bact_Acetyltransf"/>
</dbReference>
<keyword evidence="5" id="KW-1185">Reference proteome</keyword>
<dbReference type="SUPFAM" id="SSF55729">
    <property type="entry name" value="Acyl-CoA N-acyltransferases (Nat)"/>
    <property type="match status" value="1"/>
</dbReference>
<accession>A0A2N5XL17</accession>
<comment type="caution">
    <text evidence="4">The sequence shown here is derived from an EMBL/GenBank/DDBJ whole genome shotgun (WGS) entry which is preliminary data.</text>
</comment>
<dbReference type="PANTHER" id="PTHR43877:SF1">
    <property type="entry name" value="ACETYLTRANSFERASE"/>
    <property type="match status" value="1"/>
</dbReference>
<evidence type="ECO:0000256" key="2">
    <source>
        <dbReference type="ARBA" id="ARBA00023315"/>
    </source>
</evidence>
<dbReference type="AlphaFoldDB" id="A0A2N5XL17"/>
<sequence>MVFAFQVSDLRALTRLAHPKGNRFGEKDVTLPFYIRPACVDDFEAMAPLWQQLDEFHHKQDPLRFPKQNNRTPRDLSYVSDLIERPDRVLLVAESSPLHEDEEARLMGLCTVLLRSYAAGPVFPARVVFEIDNVVVDEAMRRRGVARSLIRESEAWSRAQGAGEVILNVYNFNNQARSFYEQVGFLSSKTQMVRALY</sequence>
<evidence type="ECO:0000313" key="4">
    <source>
        <dbReference type="EMBL" id="PLW75127.1"/>
    </source>
</evidence>
<dbReference type="PROSITE" id="PS51186">
    <property type="entry name" value="GNAT"/>
    <property type="match status" value="1"/>
</dbReference>
<gene>
    <name evidence="4" type="ORF">C0081_22875</name>
</gene>
<dbReference type="Pfam" id="PF00583">
    <property type="entry name" value="Acetyltransf_1"/>
    <property type="match status" value="1"/>
</dbReference>
<evidence type="ECO:0000256" key="1">
    <source>
        <dbReference type="ARBA" id="ARBA00022679"/>
    </source>
</evidence>
<dbReference type="Gene3D" id="3.40.630.30">
    <property type="match status" value="1"/>
</dbReference>
<dbReference type="GO" id="GO:0016747">
    <property type="term" value="F:acyltransferase activity, transferring groups other than amino-acyl groups"/>
    <property type="evidence" value="ECO:0007669"/>
    <property type="project" value="InterPro"/>
</dbReference>
<keyword evidence="1" id="KW-0808">Transferase</keyword>
<dbReference type="EMBL" id="PKUQ01000055">
    <property type="protein sequence ID" value="PLW75127.1"/>
    <property type="molecule type" value="Genomic_DNA"/>
</dbReference>
<evidence type="ECO:0000259" key="3">
    <source>
        <dbReference type="PROSITE" id="PS51186"/>
    </source>
</evidence>
<organism evidence="4 5">
    <name type="scientific">Cohaesibacter celericrescens</name>
    <dbReference type="NCBI Taxonomy" id="2067669"/>
    <lineage>
        <taxon>Bacteria</taxon>
        <taxon>Pseudomonadati</taxon>
        <taxon>Pseudomonadota</taxon>
        <taxon>Alphaproteobacteria</taxon>
        <taxon>Hyphomicrobiales</taxon>
        <taxon>Cohaesibacteraceae</taxon>
    </lineage>
</organism>
<dbReference type="InterPro" id="IPR016181">
    <property type="entry name" value="Acyl_CoA_acyltransferase"/>
</dbReference>